<keyword evidence="3" id="KW-1185">Reference proteome</keyword>
<protein>
    <submittedName>
        <fullName evidence="2">Uncharacterized protein</fullName>
    </submittedName>
</protein>
<organism evidence="2 3">
    <name type="scientific">Agrocybe chaxingu</name>
    <dbReference type="NCBI Taxonomy" id="84603"/>
    <lineage>
        <taxon>Eukaryota</taxon>
        <taxon>Fungi</taxon>
        <taxon>Dikarya</taxon>
        <taxon>Basidiomycota</taxon>
        <taxon>Agaricomycotina</taxon>
        <taxon>Agaricomycetes</taxon>
        <taxon>Agaricomycetidae</taxon>
        <taxon>Agaricales</taxon>
        <taxon>Agaricineae</taxon>
        <taxon>Strophariaceae</taxon>
        <taxon>Agrocybe</taxon>
    </lineage>
</organism>
<dbReference type="EMBL" id="JANKHO010001531">
    <property type="protein sequence ID" value="KAJ3500863.1"/>
    <property type="molecule type" value="Genomic_DNA"/>
</dbReference>
<accession>A0A9W8JSE2</accession>
<proteinExistence type="predicted"/>
<dbReference type="OrthoDB" id="3200438at2759"/>
<name>A0A9W8JSE2_9AGAR</name>
<feature type="compositionally biased region" description="Low complexity" evidence="1">
    <location>
        <begin position="7"/>
        <end position="39"/>
    </location>
</feature>
<evidence type="ECO:0000256" key="1">
    <source>
        <dbReference type="SAM" id="MobiDB-lite"/>
    </source>
</evidence>
<feature type="region of interest" description="Disordered" evidence="1">
    <location>
        <begin position="1"/>
        <end position="39"/>
    </location>
</feature>
<evidence type="ECO:0000313" key="3">
    <source>
        <dbReference type="Proteomes" id="UP001148786"/>
    </source>
</evidence>
<gene>
    <name evidence="2" type="ORF">NLJ89_g9601</name>
</gene>
<comment type="caution">
    <text evidence="2">The sequence shown here is derived from an EMBL/GenBank/DDBJ whole genome shotgun (WGS) entry which is preliminary data.</text>
</comment>
<feature type="region of interest" description="Disordered" evidence="1">
    <location>
        <begin position="83"/>
        <end position="131"/>
    </location>
</feature>
<feature type="compositionally biased region" description="Low complexity" evidence="1">
    <location>
        <begin position="246"/>
        <end position="259"/>
    </location>
</feature>
<dbReference type="AlphaFoldDB" id="A0A9W8JSE2"/>
<evidence type="ECO:0000313" key="2">
    <source>
        <dbReference type="EMBL" id="KAJ3500863.1"/>
    </source>
</evidence>
<dbReference type="Proteomes" id="UP001148786">
    <property type="component" value="Unassembled WGS sequence"/>
</dbReference>
<feature type="region of interest" description="Disordered" evidence="1">
    <location>
        <begin position="238"/>
        <end position="295"/>
    </location>
</feature>
<feature type="compositionally biased region" description="Polar residues" evidence="1">
    <location>
        <begin position="83"/>
        <end position="93"/>
    </location>
</feature>
<sequence length="347" mass="36499">MIQGLMDPSDAFSSSTATAFPPASTSANSGFASPFTSTTGNTTSLTSYKTFPTGGPFASTAEGSTIRPYFGYNCNLQDATSVTMSVRHSQRATSGMGKRARSPESPGDRPSHLSAGASSTASSRHPSEDWVQQAGGLSIDSPNFVTPGAFPSATSVDGDFDMDMAVEEEQDASSGNMSMTMAEGPVPQLAPLQTNGFVQSVQQQIQEPVTPHRHHYGTRYAERLQASLGTPQINVVPATPVNPPLHQTQQQSPAQAPAHAEMHVGQSGPDLFRAGNETRPSTPPPSGSSPTPMAISPTVSFAQISSASMGMSMSPATPTAAKRRVMFGPRTGCEKCRMGIKHFTHYE</sequence>
<reference evidence="2" key="1">
    <citation type="submission" date="2022-07" db="EMBL/GenBank/DDBJ databases">
        <title>Genome Sequence of Agrocybe chaxingu.</title>
        <authorList>
            <person name="Buettner E."/>
        </authorList>
    </citation>
    <scope>NUCLEOTIDE SEQUENCE</scope>
    <source>
        <strain evidence="2">MP-N11</strain>
    </source>
</reference>